<organism evidence="7 8">
    <name type="scientific">Niabella ginsengisoli</name>
    <dbReference type="NCBI Taxonomy" id="522298"/>
    <lineage>
        <taxon>Bacteria</taxon>
        <taxon>Pseudomonadati</taxon>
        <taxon>Bacteroidota</taxon>
        <taxon>Chitinophagia</taxon>
        <taxon>Chitinophagales</taxon>
        <taxon>Chitinophagaceae</taxon>
        <taxon>Niabella</taxon>
    </lineage>
</organism>
<evidence type="ECO:0000256" key="4">
    <source>
        <dbReference type="ARBA" id="ARBA00022989"/>
    </source>
</evidence>
<evidence type="ECO:0000313" key="8">
    <source>
        <dbReference type="Proteomes" id="UP001202248"/>
    </source>
</evidence>
<evidence type="ECO:0000313" key="7">
    <source>
        <dbReference type="EMBL" id="MCH5598723.1"/>
    </source>
</evidence>
<feature type="transmembrane region" description="Helical" evidence="6">
    <location>
        <begin position="12"/>
        <end position="30"/>
    </location>
</feature>
<comment type="subcellular location">
    <subcellularLocation>
        <location evidence="1">Cell membrane</location>
        <topology evidence="1">Multi-pass membrane protein</topology>
    </subcellularLocation>
</comment>
<dbReference type="PANTHER" id="PTHR30250:SF26">
    <property type="entry name" value="PSMA PROTEIN"/>
    <property type="match status" value="1"/>
</dbReference>
<dbReference type="Proteomes" id="UP001202248">
    <property type="component" value="Unassembled WGS sequence"/>
</dbReference>
<keyword evidence="8" id="KW-1185">Reference proteome</keyword>
<feature type="transmembrane region" description="Helical" evidence="6">
    <location>
        <begin position="183"/>
        <end position="206"/>
    </location>
</feature>
<gene>
    <name evidence="7" type="ORF">MKP09_12795</name>
</gene>
<sequence>MSSNQIVKNTGLLYVRMIIMLIIAFFTSRMLLKELGINDFGIYNVVGGVVAMFASLRGAFASSIQRFLNYAKGSNDLLKLQRIFSMGVNIHIVICFIFLVIGETVGLWFLNHKLIIPHDRLASANWVYQFSIAASLVTIMTIPYDAVIIANQKMGIYVYVSLLDACLKLGIIFLLPLATMDKLILYSVLILSVSFFIRLITTVVCYRKFRECKYFFFWDKTLFRQLGSFAGWNFLEMLPFPQ</sequence>
<feature type="transmembrane region" description="Helical" evidence="6">
    <location>
        <begin position="83"/>
        <end position="110"/>
    </location>
</feature>
<protein>
    <recommendedName>
        <fullName evidence="9">Lipopolysaccharide biosynthesis protein</fullName>
    </recommendedName>
</protein>
<feature type="transmembrane region" description="Helical" evidence="6">
    <location>
        <begin position="42"/>
        <end position="62"/>
    </location>
</feature>
<keyword evidence="5 6" id="KW-0472">Membrane</keyword>
<evidence type="ECO:0000256" key="2">
    <source>
        <dbReference type="ARBA" id="ARBA00022475"/>
    </source>
</evidence>
<dbReference type="RefSeq" id="WP_240830399.1">
    <property type="nucleotide sequence ID" value="NZ_JAKWBL010000002.1"/>
</dbReference>
<keyword evidence="4 6" id="KW-1133">Transmembrane helix</keyword>
<accession>A0ABS9SK12</accession>
<name>A0ABS9SK12_9BACT</name>
<dbReference type="EMBL" id="JAKWBL010000002">
    <property type="protein sequence ID" value="MCH5598723.1"/>
    <property type="molecule type" value="Genomic_DNA"/>
</dbReference>
<evidence type="ECO:0000256" key="1">
    <source>
        <dbReference type="ARBA" id="ARBA00004651"/>
    </source>
</evidence>
<comment type="caution">
    <text evidence="7">The sequence shown here is derived from an EMBL/GenBank/DDBJ whole genome shotgun (WGS) entry which is preliminary data.</text>
</comment>
<reference evidence="7 8" key="1">
    <citation type="submission" date="2022-02" db="EMBL/GenBank/DDBJ databases">
        <authorList>
            <person name="Min J."/>
        </authorList>
    </citation>
    <scope>NUCLEOTIDE SEQUENCE [LARGE SCALE GENOMIC DNA]</scope>
    <source>
        <strain evidence="7 8">GR10-1</strain>
    </source>
</reference>
<evidence type="ECO:0000256" key="5">
    <source>
        <dbReference type="ARBA" id="ARBA00023136"/>
    </source>
</evidence>
<feature type="transmembrane region" description="Helical" evidence="6">
    <location>
        <begin position="156"/>
        <end position="177"/>
    </location>
</feature>
<evidence type="ECO:0000256" key="6">
    <source>
        <dbReference type="SAM" id="Phobius"/>
    </source>
</evidence>
<keyword evidence="3 6" id="KW-0812">Transmembrane</keyword>
<evidence type="ECO:0000256" key="3">
    <source>
        <dbReference type="ARBA" id="ARBA00022692"/>
    </source>
</evidence>
<feature type="transmembrane region" description="Helical" evidence="6">
    <location>
        <begin position="126"/>
        <end position="144"/>
    </location>
</feature>
<proteinExistence type="predicted"/>
<evidence type="ECO:0008006" key="9">
    <source>
        <dbReference type="Google" id="ProtNLM"/>
    </source>
</evidence>
<dbReference type="InterPro" id="IPR050833">
    <property type="entry name" value="Poly_Biosynth_Transport"/>
</dbReference>
<dbReference type="PANTHER" id="PTHR30250">
    <property type="entry name" value="PST FAMILY PREDICTED COLANIC ACID TRANSPORTER"/>
    <property type="match status" value="1"/>
</dbReference>
<keyword evidence="2" id="KW-1003">Cell membrane</keyword>